<organism evidence="2 3">
    <name type="scientific">Sugiyamaella lignohabitans</name>
    <dbReference type="NCBI Taxonomy" id="796027"/>
    <lineage>
        <taxon>Eukaryota</taxon>
        <taxon>Fungi</taxon>
        <taxon>Dikarya</taxon>
        <taxon>Ascomycota</taxon>
        <taxon>Saccharomycotina</taxon>
        <taxon>Dipodascomycetes</taxon>
        <taxon>Dipodascales</taxon>
        <taxon>Trichomonascaceae</taxon>
        <taxon>Sugiyamaella</taxon>
    </lineage>
</organism>
<sequence>MPVHIIDSEFHPKAIDFNGKKSKVGIVTFLSTRHSDNTFGDGIDPEKTDKHLPIQDHHNEKDDFFNATRVLAYKLLRDPKTKTQKDIPFLVMVTKTVDQWKRDQLMADGAHVFEVDYIPVLKSMQRGEKRWLDQYTKLRLFELTNFDRMLYMDADMLVTRSLDGIFEDPASYPIAAPENKAEHIPDEYLLAGVDDVYGTNNPIPRPPSDSFNAGFFVFKPSTDLFTKYHLMMSNPGLYNSNQMEQGLLNYVHRLNGNLPWQRLTPGKWSVTWPSYTDYKYGVATLHDKVWLPTRDSRLRELWMKDYKNMVAANGEVRPITVDEALEDLKPQHTATQISEPAAKTEATTVSESVAPDSEGKVENEVVPDATAVAEATGTPVSDDSLAAATNTGAIESSKPTENTEVEPTSKPNIGTSSSDIPSDDVDDVKPEIIPAATPVAEALPSSTEAEAKTDEVKSDELASIQIEDDVTVGTDTTLDDATNETESDETPYEAESTPSVKVAVEGTDGDIV</sequence>
<keyword evidence="2" id="KW-0808">Transferase</keyword>
<dbReference type="GeneID" id="30036490"/>
<feature type="compositionally biased region" description="Basic and acidic residues" evidence="1">
    <location>
        <begin position="449"/>
        <end position="460"/>
    </location>
</feature>
<feature type="compositionally biased region" description="Acidic residues" evidence="1">
    <location>
        <begin position="477"/>
        <end position="492"/>
    </location>
</feature>
<feature type="region of interest" description="Disordered" evidence="1">
    <location>
        <begin position="391"/>
        <end position="499"/>
    </location>
</feature>
<gene>
    <name evidence="2" type="primary">mug136</name>
    <name evidence="2" type="ORF">AWJ20_4366</name>
</gene>
<dbReference type="AlphaFoldDB" id="A0A161HHE1"/>
<dbReference type="KEGG" id="slb:AWJ20_4366"/>
<dbReference type="Proteomes" id="UP000189580">
    <property type="component" value="Chromosome c"/>
</dbReference>
<dbReference type="SUPFAM" id="SSF53448">
    <property type="entry name" value="Nucleotide-diphospho-sugar transferases"/>
    <property type="match status" value="1"/>
</dbReference>
<dbReference type="EMBL" id="CP014500">
    <property type="protein sequence ID" value="ANB11547.1"/>
    <property type="molecule type" value="Genomic_DNA"/>
</dbReference>
<dbReference type="Pfam" id="PF01501">
    <property type="entry name" value="Glyco_transf_8"/>
    <property type="match status" value="1"/>
</dbReference>
<dbReference type="PANTHER" id="PTHR11183">
    <property type="entry name" value="GLYCOGENIN SUBFAMILY MEMBER"/>
    <property type="match status" value="1"/>
</dbReference>
<dbReference type="Gene3D" id="3.90.550.10">
    <property type="entry name" value="Spore Coat Polysaccharide Biosynthesis Protein SpsA, Chain A"/>
    <property type="match status" value="1"/>
</dbReference>
<feature type="compositionally biased region" description="Polar residues" evidence="1">
    <location>
        <begin position="391"/>
        <end position="415"/>
    </location>
</feature>
<dbReference type="OrthoDB" id="2014201at2759"/>
<keyword evidence="3" id="KW-1185">Reference proteome</keyword>
<dbReference type="GO" id="GO:0016757">
    <property type="term" value="F:glycosyltransferase activity"/>
    <property type="evidence" value="ECO:0007669"/>
    <property type="project" value="InterPro"/>
</dbReference>
<dbReference type="InterPro" id="IPR002495">
    <property type="entry name" value="Glyco_trans_8"/>
</dbReference>
<proteinExistence type="predicted"/>
<dbReference type="InterPro" id="IPR029044">
    <property type="entry name" value="Nucleotide-diphossugar_trans"/>
</dbReference>
<protein>
    <submittedName>
        <fullName evidence="2">Acetylglucosaminyltransferase (Predicted)</fullName>
    </submittedName>
</protein>
<evidence type="ECO:0000313" key="2">
    <source>
        <dbReference type="EMBL" id="ANB11547.1"/>
    </source>
</evidence>
<evidence type="ECO:0000256" key="1">
    <source>
        <dbReference type="SAM" id="MobiDB-lite"/>
    </source>
</evidence>
<evidence type="ECO:0000313" key="3">
    <source>
        <dbReference type="Proteomes" id="UP000189580"/>
    </source>
</evidence>
<feature type="region of interest" description="Disordered" evidence="1">
    <location>
        <begin position="331"/>
        <end position="365"/>
    </location>
</feature>
<dbReference type="RefSeq" id="XP_018734024.1">
    <property type="nucleotide sequence ID" value="XM_018881431.1"/>
</dbReference>
<reference evidence="2 3" key="1">
    <citation type="submission" date="2016-02" db="EMBL/GenBank/DDBJ databases">
        <title>Complete genome sequence and transcriptome regulation of the pentose utilising yeast Sugiyamaella lignohabitans.</title>
        <authorList>
            <person name="Bellasio M."/>
            <person name="Peymann A."/>
            <person name="Valli M."/>
            <person name="Sipitzky M."/>
            <person name="Graf A."/>
            <person name="Sauer M."/>
            <person name="Marx H."/>
            <person name="Mattanovich D."/>
        </authorList>
    </citation>
    <scope>NUCLEOTIDE SEQUENCE [LARGE SCALE GENOMIC DNA]</scope>
    <source>
        <strain evidence="2 3">CBS 10342</strain>
    </source>
</reference>
<dbReference type="InterPro" id="IPR050587">
    <property type="entry name" value="GNT1/Glycosyltrans_8"/>
</dbReference>
<name>A0A161HHE1_9ASCO</name>
<accession>A0A161HHE1</accession>